<evidence type="ECO:0000256" key="1">
    <source>
        <dbReference type="ARBA" id="ARBA00022649"/>
    </source>
</evidence>
<dbReference type="Pfam" id="PF05016">
    <property type="entry name" value="ParE_toxin"/>
    <property type="match status" value="1"/>
</dbReference>
<dbReference type="NCBIfam" id="TIGR02385">
    <property type="entry name" value="RelE_StbE"/>
    <property type="match status" value="1"/>
</dbReference>
<proteinExistence type="predicted"/>
<dbReference type="Proteomes" id="UP001054837">
    <property type="component" value="Unassembled WGS sequence"/>
</dbReference>
<evidence type="ECO:0000313" key="3">
    <source>
        <dbReference type="Proteomes" id="UP001054837"/>
    </source>
</evidence>
<dbReference type="InterPro" id="IPR007712">
    <property type="entry name" value="RelE/ParE_toxin"/>
</dbReference>
<name>A0AAV4SFL9_9ARAC</name>
<dbReference type="EMBL" id="BPLQ01007821">
    <property type="protein sequence ID" value="GIY32545.1"/>
    <property type="molecule type" value="Genomic_DNA"/>
</dbReference>
<organism evidence="2 3">
    <name type="scientific">Caerostris darwini</name>
    <dbReference type="NCBI Taxonomy" id="1538125"/>
    <lineage>
        <taxon>Eukaryota</taxon>
        <taxon>Metazoa</taxon>
        <taxon>Ecdysozoa</taxon>
        <taxon>Arthropoda</taxon>
        <taxon>Chelicerata</taxon>
        <taxon>Arachnida</taxon>
        <taxon>Araneae</taxon>
        <taxon>Araneomorphae</taxon>
        <taxon>Entelegynae</taxon>
        <taxon>Araneoidea</taxon>
        <taxon>Araneidae</taxon>
        <taxon>Caerostris</taxon>
    </lineage>
</organism>
<dbReference type="AlphaFoldDB" id="A0AAV4SFL9"/>
<dbReference type="InterPro" id="IPR035093">
    <property type="entry name" value="RelE/ParE_toxin_dom_sf"/>
</dbReference>
<keyword evidence="3" id="KW-1185">Reference proteome</keyword>
<protein>
    <recommendedName>
        <fullName evidence="4">Type II toxin-antitoxin system RelE/ParE family toxin</fullName>
    </recommendedName>
</protein>
<reference evidence="2 3" key="1">
    <citation type="submission" date="2021-06" db="EMBL/GenBank/DDBJ databases">
        <title>Caerostris darwini draft genome.</title>
        <authorList>
            <person name="Kono N."/>
            <person name="Arakawa K."/>
        </authorList>
    </citation>
    <scope>NUCLEOTIDE SEQUENCE [LARGE SCALE GENOMIC DNA]</scope>
</reference>
<dbReference type="Gene3D" id="3.30.2310.20">
    <property type="entry name" value="RelE-like"/>
    <property type="match status" value="1"/>
</dbReference>
<keyword evidence="1" id="KW-1277">Toxin-antitoxin system</keyword>
<comment type="caution">
    <text evidence="2">The sequence shown here is derived from an EMBL/GenBank/DDBJ whole genome shotgun (WGS) entry which is preliminary data.</text>
</comment>
<dbReference type="SUPFAM" id="SSF143011">
    <property type="entry name" value="RelE-like"/>
    <property type="match status" value="1"/>
</dbReference>
<sequence>MDLPPLQLLWANPQVLQDLLDCPPYLRRAYERCLDKIREHPRQKPLKGRMQGLYAIKVTPSYRIVYTYDETAVVVYGIGNHKQVYR</sequence>
<gene>
    <name evidence="2" type="ORF">CDAR_302081</name>
</gene>
<accession>A0AAV4SFL9</accession>
<evidence type="ECO:0008006" key="4">
    <source>
        <dbReference type="Google" id="ProtNLM"/>
    </source>
</evidence>
<evidence type="ECO:0000313" key="2">
    <source>
        <dbReference type="EMBL" id="GIY32545.1"/>
    </source>
</evidence>